<evidence type="ECO:0000256" key="11">
    <source>
        <dbReference type="ARBA" id="ARBA00022833"/>
    </source>
</evidence>
<accession>A0AAD8H0Y6</accession>
<keyword evidence="11" id="KW-0862">Zinc</keyword>
<evidence type="ECO:0000256" key="13">
    <source>
        <dbReference type="ARBA" id="ARBA00023136"/>
    </source>
</evidence>
<evidence type="ECO:0000256" key="8">
    <source>
        <dbReference type="ARBA" id="ARBA00022729"/>
    </source>
</evidence>
<proteinExistence type="predicted"/>
<dbReference type="GO" id="GO:0043161">
    <property type="term" value="P:proteasome-mediated ubiquitin-dependent protein catabolic process"/>
    <property type="evidence" value="ECO:0007669"/>
    <property type="project" value="TreeGrafter"/>
</dbReference>
<dbReference type="GO" id="GO:0008270">
    <property type="term" value="F:zinc ion binding"/>
    <property type="evidence" value="ECO:0007669"/>
    <property type="project" value="UniProtKB-KW"/>
</dbReference>
<dbReference type="InterPro" id="IPR001841">
    <property type="entry name" value="Znf_RING"/>
</dbReference>
<dbReference type="PROSITE" id="PS50089">
    <property type="entry name" value="ZF_RING_2"/>
    <property type="match status" value="1"/>
</dbReference>
<keyword evidence="6 15" id="KW-0812">Transmembrane</keyword>
<feature type="transmembrane region" description="Helical" evidence="15">
    <location>
        <begin position="7"/>
        <end position="25"/>
    </location>
</feature>
<evidence type="ECO:0000256" key="4">
    <source>
        <dbReference type="ARBA" id="ARBA00012483"/>
    </source>
</evidence>
<evidence type="ECO:0000259" key="16">
    <source>
        <dbReference type="PROSITE" id="PS50089"/>
    </source>
</evidence>
<dbReference type="PROSITE" id="PS51257">
    <property type="entry name" value="PROKAR_LIPOPROTEIN"/>
    <property type="match status" value="1"/>
</dbReference>
<sequence length="133" mass="15464">METRRELSVLCSNFCGIFLGCILIIKPDKNWCICLVGFVGLQALILLLQYYLGSRSFILFQILPIKYNYHKRSDQDINRATDCVICMTAVDFSHPPNVCMVTPCDHFFHSECLRKWMDEKMDCPTCRHRLPPV</sequence>
<dbReference type="PANTHER" id="PTHR22763">
    <property type="entry name" value="RING ZINC FINGER PROTEIN"/>
    <property type="match status" value="1"/>
</dbReference>
<dbReference type="SMART" id="SM00744">
    <property type="entry name" value="RINGv"/>
    <property type="match status" value="1"/>
</dbReference>
<dbReference type="AlphaFoldDB" id="A0AAD8H0Y6"/>
<comment type="subcellular location">
    <subcellularLocation>
        <location evidence="2">Endomembrane system</location>
        <topology evidence="2">Multi-pass membrane protein</topology>
    </subcellularLocation>
</comment>
<evidence type="ECO:0000256" key="3">
    <source>
        <dbReference type="ARBA" id="ARBA00004906"/>
    </source>
</evidence>
<keyword evidence="18" id="KW-1185">Reference proteome</keyword>
<evidence type="ECO:0000256" key="2">
    <source>
        <dbReference type="ARBA" id="ARBA00004127"/>
    </source>
</evidence>
<dbReference type="SUPFAM" id="SSF57850">
    <property type="entry name" value="RING/U-box"/>
    <property type="match status" value="1"/>
</dbReference>
<evidence type="ECO:0000256" key="15">
    <source>
        <dbReference type="SAM" id="Phobius"/>
    </source>
</evidence>
<dbReference type="Pfam" id="PF13639">
    <property type="entry name" value="zf-RING_2"/>
    <property type="match status" value="1"/>
</dbReference>
<dbReference type="InterPro" id="IPR013083">
    <property type="entry name" value="Znf_RING/FYVE/PHD"/>
</dbReference>
<evidence type="ECO:0000256" key="9">
    <source>
        <dbReference type="ARBA" id="ARBA00022771"/>
    </source>
</evidence>
<dbReference type="EMBL" id="JAUIZM010000010">
    <property type="protein sequence ID" value="KAK1358912.1"/>
    <property type="molecule type" value="Genomic_DNA"/>
</dbReference>
<evidence type="ECO:0000256" key="5">
    <source>
        <dbReference type="ARBA" id="ARBA00022679"/>
    </source>
</evidence>
<gene>
    <name evidence="17" type="ORF">POM88_043386</name>
</gene>
<keyword evidence="10" id="KW-0833">Ubl conjugation pathway</keyword>
<dbReference type="InterPro" id="IPR050731">
    <property type="entry name" value="HRD1_E3_ubiq-ligases"/>
</dbReference>
<evidence type="ECO:0000313" key="17">
    <source>
        <dbReference type="EMBL" id="KAK1358912.1"/>
    </source>
</evidence>
<reference evidence="17" key="1">
    <citation type="submission" date="2023-02" db="EMBL/GenBank/DDBJ databases">
        <title>Genome of toxic invasive species Heracleum sosnowskyi carries increased number of genes despite the absence of recent whole-genome duplications.</title>
        <authorList>
            <person name="Schelkunov M."/>
            <person name="Shtratnikova V."/>
            <person name="Makarenko M."/>
            <person name="Klepikova A."/>
            <person name="Omelchenko D."/>
            <person name="Novikova G."/>
            <person name="Obukhova E."/>
            <person name="Bogdanov V."/>
            <person name="Penin A."/>
            <person name="Logacheva M."/>
        </authorList>
    </citation>
    <scope>NUCLEOTIDE SEQUENCE</scope>
    <source>
        <strain evidence="17">Hsosn_3</strain>
        <tissue evidence="17">Leaf</tissue>
    </source>
</reference>
<dbReference type="Proteomes" id="UP001237642">
    <property type="component" value="Unassembled WGS sequence"/>
</dbReference>
<comment type="catalytic activity">
    <reaction evidence="1">
        <text>S-ubiquitinyl-[E2 ubiquitin-conjugating enzyme]-L-cysteine + [acceptor protein]-L-lysine = [E2 ubiquitin-conjugating enzyme]-L-cysteine + N(6)-ubiquitinyl-[acceptor protein]-L-lysine.</text>
        <dbReference type="EC" id="2.3.2.27"/>
    </reaction>
</comment>
<feature type="transmembrane region" description="Helical" evidence="15">
    <location>
        <begin position="31"/>
        <end position="52"/>
    </location>
</feature>
<name>A0AAD8H0Y6_9APIA</name>
<dbReference type="GO" id="GO:0061630">
    <property type="term" value="F:ubiquitin protein ligase activity"/>
    <property type="evidence" value="ECO:0007669"/>
    <property type="project" value="UniProtKB-EC"/>
</dbReference>
<comment type="pathway">
    <text evidence="3">Protein modification; protein ubiquitination.</text>
</comment>
<keyword evidence="8" id="KW-0732">Signal</keyword>
<comment type="caution">
    <text evidence="17">The sequence shown here is derived from an EMBL/GenBank/DDBJ whole genome shotgun (WGS) entry which is preliminary data.</text>
</comment>
<keyword evidence="9 14" id="KW-0863">Zinc-finger</keyword>
<keyword evidence="12 15" id="KW-1133">Transmembrane helix</keyword>
<evidence type="ECO:0000313" key="18">
    <source>
        <dbReference type="Proteomes" id="UP001237642"/>
    </source>
</evidence>
<evidence type="ECO:0000256" key="7">
    <source>
        <dbReference type="ARBA" id="ARBA00022723"/>
    </source>
</evidence>
<evidence type="ECO:0000256" key="10">
    <source>
        <dbReference type="ARBA" id="ARBA00022786"/>
    </source>
</evidence>
<protein>
    <recommendedName>
        <fullName evidence="4">RING-type E3 ubiquitin transferase</fullName>
        <ecNumber evidence="4">2.3.2.27</ecNumber>
    </recommendedName>
</protein>
<dbReference type="FunFam" id="3.30.40.10:FF:000338">
    <property type="entry name" value="E3 ubiquitin-protein ligase, putative"/>
    <property type="match status" value="1"/>
</dbReference>
<evidence type="ECO:0000256" key="1">
    <source>
        <dbReference type="ARBA" id="ARBA00000900"/>
    </source>
</evidence>
<dbReference type="SMART" id="SM00184">
    <property type="entry name" value="RING"/>
    <property type="match status" value="1"/>
</dbReference>
<dbReference type="GO" id="GO:0012505">
    <property type="term" value="C:endomembrane system"/>
    <property type="evidence" value="ECO:0007669"/>
    <property type="project" value="UniProtKB-SubCell"/>
</dbReference>
<evidence type="ECO:0000256" key="14">
    <source>
        <dbReference type="PROSITE-ProRule" id="PRU00175"/>
    </source>
</evidence>
<dbReference type="PANTHER" id="PTHR22763:SF162">
    <property type="entry name" value="TRANSMEMBRANE E3 UBIQUITIN-PROTEIN LIGASE 1"/>
    <property type="match status" value="1"/>
</dbReference>
<organism evidence="17 18">
    <name type="scientific">Heracleum sosnowskyi</name>
    <dbReference type="NCBI Taxonomy" id="360622"/>
    <lineage>
        <taxon>Eukaryota</taxon>
        <taxon>Viridiplantae</taxon>
        <taxon>Streptophyta</taxon>
        <taxon>Embryophyta</taxon>
        <taxon>Tracheophyta</taxon>
        <taxon>Spermatophyta</taxon>
        <taxon>Magnoliopsida</taxon>
        <taxon>eudicotyledons</taxon>
        <taxon>Gunneridae</taxon>
        <taxon>Pentapetalae</taxon>
        <taxon>asterids</taxon>
        <taxon>campanulids</taxon>
        <taxon>Apiales</taxon>
        <taxon>Apiaceae</taxon>
        <taxon>Apioideae</taxon>
        <taxon>apioid superclade</taxon>
        <taxon>Tordylieae</taxon>
        <taxon>Tordyliinae</taxon>
        <taxon>Heracleum</taxon>
    </lineage>
</organism>
<dbReference type="Gene3D" id="3.30.40.10">
    <property type="entry name" value="Zinc/RING finger domain, C3HC4 (zinc finger)"/>
    <property type="match status" value="1"/>
</dbReference>
<evidence type="ECO:0000256" key="6">
    <source>
        <dbReference type="ARBA" id="ARBA00022692"/>
    </source>
</evidence>
<keyword evidence="13 15" id="KW-0472">Membrane</keyword>
<reference evidence="17" key="2">
    <citation type="submission" date="2023-05" db="EMBL/GenBank/DDBJ databases">
        <authorList>
            <person name="Schelkunov M.I."/>
        </authorList>
    </citation>
    <scope>NUCLEOTIDE SEQUENCE</scope>
    <source>
        <strain evidence="17">Hsosn_3</strain>
        <tissue evidence="17">Leaf</tissue>
    </source>
</reference>
<dbReference type="InterPro" id="IPR011016">
    <property type="entry name" value="Znf_RING-CH"/>
</dbReference>
<keyword evidence="5" id="KW-0808">Transferase</keyword>
<keyword evidence="7" id="KW-0479">Metal-binding</keyword>
<evidence type="ECO:0000256" key="12">
    <source>
        <dbReference type="ARBA" id="ARBA00022989"/>
    </source>
</evidence>
<feature type="domain" description="RING-type" evidence="16">
    <location>
        <begin position="83"/>
        <end position="127"/>
    </location>
</feature>
<dbReference type="EC" id="2.3.2.27" evidence="4"/>